<dbReference type="Pfam" id="PF13276">
    <property type="entry name" value="HTH_21"/>
    <property type="match status" value="1"/>
</dbReference>
<name>A0A8H2JD65_MYCMU</name>
<dbReference type="InterPro" id="IPR050900">
    <property type="entry name" value="Transposase_IS3/IS150/IS904"/>
</dbReference>
<organism evidence="2">
    <name type="scientific">Mycolicibacterium mucogenicum DSM 44124</name>
    <dbReference type="NCBI Taxonomy" id="1226753"/>
    <lineage>
        <taxon>Bacteria</taxon>
        <taxon>Bacillati</taxon>
        <taxon>Actinomycetota</taxon>
        <taxon>Actinomycetes</taxon>
        <taxon>Mycobacteriales</taxon>
        <taxon>Mycobacteriaceae</taxon>
        <taxon>Mycolicibacterium</taxon>
    </lineage>
</organism>
<dbReference type="PANTHER" id="PTHR46889">
    <property type="entry name" value="TRANSPOSASE INSF FOR INSERTION SEQUENCE IS3B-RELATED"/>
    <property type="match status" value="1"/>
</dbReference>
<feature type="domain" description="HTH-like" evidence="1">
    <location>
        <begin position="46"/>
        <end position="97"/>
    </location>
</feature>
<evidence type="ECO:0000313" key="2">
    <source>
        <dbReference type="EMBL" id="TLH53412.1"/>
    </source>
</evidence>
<dbReference type="InterPro" id="IPR025948">
    <property type="entry name" value="HTH-like_dom"/>
</dbReference>
<accession>A0A8H2JD65</accession>
<sequence>MAAECATTEITRMARLLGVSTSGYYKRVKRSDTTELTNREQRKADLTVKVVAHHRDSGGTYGSPRITADLRAAGEQVSEKTVAKIMAEIGLVGISPRTFKVLTAWSSRFR</sequence>
<dbReference type="EMBL" id="POTL01000001">
    <property type="protein sequence ID" value="TLH53412.1"/>
    <property type="molecule type" value="Genomic_DNA"/>
</dbReference>
<dbReference type="AlphaFoldDB" id="A0A8H2JD65"/>
<reference evidence="2" key="1">
    <citation type="submission" date="2018-01" db="EMBL/GenBank/DDBJ databases">
        <title>Comparative genomics of Mycobacterium mucogenicum and Mycobacterium neoaurum clade members emphasizing tRNA and non-coding RNA.</title>
        <authorList>
            <person name="Behra P.R.K."/>
            <person name="Pettersson B.M.F."/>
            <person name="Das S."/>
            <person name="Dasgupta S."/>
            <person name="Kirsebom L.A."/>
        </authorList>
    </citation>
    <scope>NUCLEOTIDE SEQUENCE</scope>
    <source>
        <strain evidence="2">DSM 44124</strain>
    </source>
</reference>
<dbReference type="PANTHER" id="PTHR46889:SF4">
    <property type="entry name" value="TRANSPOSASE INSO FOR INSERTION SEQUENCE ELEMENT IS911B-RELATED"/>
    <property type="match status" value="1"/>
</dbReference>
<comment type="caution">
    <text evidence="2">The sequence shown here is derived from an EMBL/GenBank/DDBJ whole genome shotgun (WGS) entry which is preliminary data.</text>
</comment>
<gene>
    <name evidence="2" type="ORF">C1S78_14490</name>
</gene>
<evidence type="ECO:0000259" key="1">
    <source>
        <dbReference type="Pfam" id="PF13276"/>
    </source>
</evidence>
<protein>
    <recommendedName>
        <fullName evidence="1">HTH-like domain-containing protein</fullName>
    </recommendedName>
</protein>
<proteinExistence type="predicted"/>